<evidence type="ECO:0000313" key="14">
    <source>
        <dbReference type="Proteomes" id="UP000245124"/>
    </source>
</evidence>
<sequence length="204" mass="21984">MTQVSLTNLIAGARAGLLVSFPTDTVPALAAIPEKAALIFAAKQRSQDKPLILMAASAEDLWPYVKGDENEYKVWREVADKYWPGALTLVLPASDVYDGLRLRVPKVMNPIDPTTIGIRVPNSAIAQTILAQTGPLATTSANFSGQPPLQTMAEIEVQFPNVLTLEYQGEISGVGVPSTVAKWTGINWQILRQGAIELDISSDN</sequence>
<comment type="catalytic activity">
    <reaction evidence="11">
        <text>L-threonine + hydrogencarbonate + ATP = L-threonylcarbamoyladenylate + diphosphate + H2O</text>
        <dbReference type="Rhea" id="RHEA:36407"/>
        <dbReference type="ChEBI" id="CHEBI:15377"/>
        <dbReference type="ChEBI" id="CHEBI:17544"/>
        <dbReference type="ChEBI" id="CHEBI:30616"/>
        <dbReference type="ChEBI" id="CHEBI:33019"/>
        <dbReference type="ChEBI" id="CHEBI:57926"/>
        <dbReference type="ChEBI" id="CHEBI:73682"/>
        <dbReference type="EC" id="2.7.7.87"/>
    </reaction>
</comment>
<comment type="similarity">
    <text evidence="2">Belongs to the SUA5 family.</text>
</comment>
<dbReference type="PANTHER" id="PTHR17490:SF16">
    <property type="entry name" value="THREONYLCARBAMOYL-AMP SYNTHASE"/>
    <property type="match status" value="1"/>
</dbReference>
<gene>
    <name evidence="13" type="ORF">NIES4072_48890</name>
</gene>
<comment type="subcellular location">
    <subcellularLocation>
        <location evidence="1">Cytoplasm</location>
    </subcellularLocation>
</comment>
<dbReference type="GO" id="GO:0003725">
    <property type="term" value="F:double-stranded RNA binding"/>
    <property type="evidence" value="ECO:0007669"/>
    <property type="project" value="InterPro"/>
</dbReference>
<evidence type="ECO:0000256" key="10">
    <source>
        <dbReference type="ARBA" id="ARBA00029774"/>
    </source>
</evidence>
<evidence type="ECO:0000256" key="5">
    <source>
        <dbReference type="ARBA" id="ARBA00022679"/>
    </source>
</evidence>
<evidence type="ECO:0000256" key="3">
    <source>
        <dbReference type="ARBA" id="ARBA00012584"/>
    </source>
</evidence>
<keyword evidence="9" id="KW-0067">ATP-binding</keyword>
<dbReference type="Gene3D" id="3.90.870.10">
    <property type="entry name" value="DHBP synthase"/>
    <property type="match status" value="1"/>
</dbReference>
<keyword evidence="4" id="KW-0963">Cytoplasm</keyword>
<evidence type="ECO:0000256" key="1">
    <source>
        <dbReference type="ARBA" id="ARBA00004496"/>
    </source>
</evidence>
<dbReference type="AlphaFoldDB" id="A0A2R5FR13"/>
<dbReference type="GO" id="GO:0000049">
    <property type="term" value="F:tRNA binding"/>
    <property type="evidence" value="ECO:0007669"/>
    <property type="project" value="TreeGrafter"/>
</dbReference>
<evidence type="ECO:0000256" key="4">
    <source>
        <dbReference type="ARBA" id="ARBA00022490"/>
    </source>
</evidence>
<evidence type="ECO:0000256" key="2">
    <source>
        <dbReference type="ARBA" id="ARBA00007663"/>
    </source>
</evidence>
<keyword evidence="14" id="KW-1185">Reference proteome</keyword>
<dbReference type="RefSeq" id="WP_109011148.1">
    <property type="nucleotide sequence ID" value="NZ_BDUD01000001.1"/>
</dbReference>
<dbReference type="GO" id="GO:0061710">
    <property type="term" value="F:L-threonylcarbamoyladenylate synthase"/>
    <property type="evidence" value="ECO:0007669"/>
    <property type="project" value="UniProtKB-EC"/>
</dbReference>
<dbReference type="GO" id="GO:0008033">
    <property type="term" value="P:tRNA processing"/>
    <property type="evidence" value="ECO:0007669"/>
    <property type="project" value="UniProtKB-KW"/>
</dbReference>
<keyword evidence="5" id="KW-0808">Transferase</keyword>
<keyword evidence="6" id="KW-0819">tRNA processing</keyword>
<dbReference type="InterPro" id="IPR050156">
    <property type="entry name" value="TC-AMP_synthase_SUA5"/>
</dbReference>
<dbReference type="EMBL" id="BDUD01000001">
    <property type="protein sequence ID" value="GBG21206.1"/>
    <property type="molecule type" value="Genomic_DNA"/>
</dbReference>
<reference evidence="13 14" key="1">
    <citation type="submission" date="2017-06" db="EMBL/GenBank/DDBJ databases">
        <title>Genome sequencing of cyanobaciteial culture collection at National Institute for Environmental Studies (NIES).</title>
        <authorList>
            <person name="Hirose Y."/>
            <person name="Shimura Y."/>
            <person name="Fujisawa T."/>
            <person name="Nakamura Y."/>
            <person name="Kawachi M."/>
        </authorList>
    </citation>
    <scope>NUCLEOTIDE SEQUENCE [LARGE SCALE GENOMIC DNA]</scope>
    <source>
        <strain evidence="13 14">NIES-4072</strain>
    </source>
</reference>
<dbReference type="SUPFAM" id="SSF55821">
    <property type="entry name" value="YrdC/RibB"/>
    <property type="match status" value="1"/>
</dbReference>
<feature type="domain" description="YrdC-like" evidence="12">
    <location>
        <begin position="3"/>
        <end position="196"/>
    </location>
</feature>
<dbReference type="GO" id="GO:0005524">
    <property type="term" value="F:ATP binding"/>
    <property type="evidence" value="ECO:0007669"/>
    <property type="project" value="UniProtKB-KW"/>
</dbReference>
<evidence type="ECO:0000256" key="8">
    <source>
        <dbReference type="ARBA" id="ARBA00022741"/>
    </source>
</evidence>
<name>A0A2R5FR13_NOSCO</name>
<dbReference type="GO" id="GO:0005737">
    <property type="term" value="C:cytoplasm"/>
    <property type="evidence" value="ECO:0007669"/>
    <property type="project" value="UniProtKB-SubCell"/>
</dbReference>
<dbReference type="Pfam" id="PF01300">
    <property type="entry name" value="Sua5_yciO_yrdC"/>
    <property type="match status" value="1"/>
</dbReference>
<proteinExistence type="inferred from homology"/>
<evidence type="ECO:0000256" key="9">
    <source>
        <dbReference type="ARBA" id="ARBA00022840"/>
    </source>
</evidence>
<evidence type="ECO:0000256" key="11">
    <source>
        <dbReference type="ARBA" id="ARBA00048366"/>
    </source>
</evidence>
<keyword evidence="7" id="KW-0548">Nucleotidyltransferase</keyword>
<organism evidence="13 14">
    <name type="scientific">Nostoc commune NIES-4072</name>
    <dbReference type="NCBI Taxonomy" id="2005467"/>
    <lineage>
        <taxon>Bacteria</taxon>
        <taxon>Bacillati</taxon>
        <taxon>Cyanobacteriota</taxon>
        <taxon>Cyanophyceae</taxon>
        <taxon>Nostocales</taxon>
        <taxon>Nostocaceae</taxon>
        <taxon>Nostoc</taxon>
    </lineage>
</organism>
<dbReference type="Proteomes" id="UP000245124">
    <property type="component" value="Unassembled WGS sequence"/>
</dbReference>
<evidence type="ECO:0000256" key="7">
    <source>
        <dbReference type="ARBA" id="ARBA00022695"/>
    </source>
</evidence>
<dbReference type="OrthoDB" id="9814580at2"/>
<comment type="caution">
    <text evidence="13">The sequence shown here is derived from an EMBL/GenBank/DDBJ whole genome shotgun (WGS) entry which is preliminary data.</text>
</comment>
<evidence type="ECO:0000259" key="12">
    <source>
        <dbReference type="PROSITE" id="PS51163"/>
    </source>
</evidence>
<dbReference type="EC" id="2.7.7.87" evidence="3"/>
<evidence type="ECO:0000256" key="6">
    <source>
        <dbReference type="ARBA" id="ARBA00022694"/>
    </source>
</evidence>
<dbReference type="PANTHER" id="PTHR17490">
    <property type="entry name" value="SUA5"/>
    <property type="match status" value="1"/>
</dbReference>
<dbReference type="InterPro" id="IPR017945">
    <property type="entry name" value="DHBP_synth_RibB-like_a/b_dom"/>
</dbReference>
<evidence type="ECO:0000313" key="13">
    <source>
        <dbReference type="EMBL" id="GBG21206.1"/>
    </source>
</evidence>
<keyword evidence="8" id="KW-0547">Nucleotide-binding</keyword>
<dbReference type="GO" id="GO:0006450">
    <property type="term" value="P:regulation of translational fidelity"/>
    <property type="evidence" value="ECO:0007669"/>
    <property type="project" value="TreeGrafter"/>
</dbReference>
<dbReference type="PROSITE" id="PS51163">
    <property type="entry name" value="YRDC"/>
    <property type="match status" value="1"/>
</dbReference>
<accession>A0A2R5FR13</accession>
<protein>
    <recommendedName>
        <fullName evidence="10">L-threonylcarbamoyladenylate synthase</fullName>
        <ecNumber evidence="3">2.7.7.87</ecNumber>
    </recommendedName>
    <alternativeName>
        <fullName evidence="10">L-threonylcarbamoyladenylate synthase</fullName>
    </alternativeName>
</protein>
<dbReference type="InterPro" id="IPR006070">
    <property type="entry name" value="Sua5-like_dom"/>
</dbReference>